<feature type="non-terminal residue" evidence="1">
    <location>
        <position position="1"/>
    </location>
</feature>
<dbReference type="EMBL" id="ARZY01000096">
    <property type="protein sequence ID" value="EWH08058.1"/>
    <property type="molecule type" value="Genomic_DNA"/>
</dbReference>
<accession>W7QIU0</accession>
<dbReference type="InterPro" id="IPR043709">
    <property type="entry name" value="DUF5649"/>
</dbReference>
<sequence>ANLTVTEADSITDAGVLSITSTADIDTSLANGNIDLNNNTHSIGSLIVDAGTGNVDIDETDALTLQVDNAGDVTVDSVGALTLNAGSMSNLTVTEAASIVDTGALTVTGTTDLDTSLAGGDIDLDTATHSLATLTVNAGAGSVDVDETDAIALGNITAANFTVSAGGAVSDTGTLTVSGTTDIDTAANNSDIILNTNTHSLNTLIVEAGTGDVDIDETDALTLQVDSAGDVAVDSVGALTLNAGSMANLTVTDAASVTDAGALTVTGTTDLDTSTANGNIDLGNNTHSLNIFTVAAGTGTVLVDETDALDLDDIMASALTITAGGAVSDSGTLTVSGTTDIDTSAGNADITLNTNTHSLATLVVDAG</sequence>
<dbReference type="Proteomes" id="UP000019276">
    <property type="component" value="Unassembled WGS sequence"/>
</dbReference>
<reference evidence="1 2" key="1">
    <citation type="journal article" date="2014" name="Genome Announc.">
        <title>Draft Genome Sequence of the Agar-Degrading Bacterium Catenovulum sp. Strain DS-2, Isolated from Intestines of Haliotis diversicolor.</title>
        <authorList>
            <person name="Shan D."/>
            <person name="Li X."/>
            <person name="Gu Z."/>
            <person name="Wei G."/>
            <person name="Gao Z."/>
            <person name="Shao Z."/>
        </authorList>
    </citation>
    <scope>NUCLEOTIDE SEQUENCE [LARGE SCALE GENOMIC DNA]</scope>
    <source>
        <strain evidence="1 2">DS-2</strain>
    </source>
</reference>
<comment type="caution">
    <text evidence="1">The sequence shown here is derived from an EMBL/GenBank/DDBJ whole genome shotgun (WGS) entry which is preliminary data.</text>
</comment>
<dbReference type="AlphaFoldDB" id="W7QIU0"/>
<proteinExistence type="predicted"/>
<organism evidence="1 2">
    <name type="scientific">Catenovulum agarivorans DS-2</name>
    <dbReference type="NCBI Taxonomy" id="1328313"/>
    <lineage>
        <taxon>Bacteria</taxon>
        <taxon>Pseudomonadati</taxon>
        <taxon>Pseudomonadota</taxon>
        <taxon>Gammaproteobacteria</taxon>
        <taxon>Alteromonadales</taxon>
        <taxon>Alteromonadaceae</taxon>
        <taxon>Catenovulum</taxon>
    </lineage>
</organism>
<evidence type="ECO:0000313" key="2">
    <source>
        <dbReference type="Proteomes" id="UP000019276"/>
    </source>
</evidence>
<feature type="non-terminal residue" evidence="1">
    <location>
        <position position="367"/>
    </location>
</feature>
<dbReference type="Pfam" id="PF18886">
    <property type="entry name" value="DUF5649"/>
    <property type="match status" value="5"/>
</dbReference>
<keyword evidence="2" id="KW-1185">Reference proteome</keyword>
<dbReference type="STRING" id="1328313.DS2_19301"/>
<gene>
    <name evidence="1" type="ORF">DS2_19301</name>
</gene>
<dbReference type="RefSeq" id="WP_035016732.1">
    <property type="nucleotide sequence ID" value="NZ_ARZY01000096.1"/>
</dbReference>
<protein>
    <submittedName>
        <fullName evidence="1">Uncharacterized protein</fullName>
    </submittedName>
</protein>
<evidence type="ECO:0000313" key="1">
    <source>
        <dbReference type="EMBL" id="EWH08058.1"/>
    </source>
</evidence>
<name>W7QIU0_9ALTE</name>